<dbReference type="EMBL" id="JAWRVE010000020">
    <property type="protein sequence ID" value="KAL1875238.1"/>
    <property type="molecule type" value="Genomic_DNA"/>
</dbReference>
<evidence type="ECO:0000256" key="3">
    <source>
        <dbReference type="RuleBase" id="RU361235"/>
    </source>
</evidence>
<feature type="domain" description="Carboxylesterase type B" evidence="4">
    <location>
        <begin position="100"/>
        <end position="487"/>
    </location>
</feature>
<dbReference type="PROSITE" id="PS00122">
    <property type="entry name" value="CARBOXYLESTERASE_B_1"/>
    <property type="match status" value="1"/>
</dbReference>
<proteinExistence type="inferred from homology"/>
<dbReference type="InterPro" id="IPR050309">
    <property type="entry name" value="Type-B_Carboxylest/Lipase"/>
</dbReference>
<gene>
    <name evidence="5" type="ORF">Daus18300_003309</name>
</gene>
<dbReference type="InterPro" id="IPR029058">
    <property type="entry name" value="AB_hydrolase_fold"/>
</dbReference>
<reference evidence="5 6" key="1">
    <citation type="journal article" date="2024" name="IMA Fungus">
        <title>IMA Genome - F19 : A genome assembly and annotation guide to empower mycologists, including annotated draft genome sequences of Ceratocystis pirilliformis, Diaporthe australafricana, Fusarium ophioides, Paecilomyces lecythidis, and Sporothrix stenoceras.</title>
        <authorList>
            <person name="Aylward J."/>
            <person name="Wilson A.M."/>
            <person name="Visagie C.M."/>
            <person name="Spraker J."/>
            <person name="Barnes I."/>
            <person name="Buitendag C."/>
            <person name="Ceriani C."/>
            <person name="Del Mar Angel L."/>
            <person name="du Plessis D."/>
            <person name="Fuchs T."/>
            <person name="Gasser K."/>
            <person name="Kramer D."/>
            <person name="Li W."/>
            <person name="Munsamy K."/>
            <person name="Piso A."/>
            <person name="Price J.L."/>
            <person name="Sonnekus B."/>
            <person name="Thomas C."/>
            <person name="van der Nest A."/>
            <person name="van Dijk A."/>
            <person name="van Heerden A."/>
            <person name="van Vuuren N."/>
            <person name="Yilmaz N."/>
            <person name="Duong T.A."/>
            <person name="van der Merwe N.A."/>
            <person name="Wingfield M.J."/>
            <person name="Wingfield B.D."/>
        </authorList>
    </citation>
    <scope>NUCLEOTIDE SEQUENCE [LARGE SCALE GENOMIC DNA]</scope>
    <source>
        <strain evidence="5 6">CMW 18300</strain>
    </source>
</reference>
<comment type="caution">
    <text evidence="5">The sequence shown here is derived from an EMBL/GenBank/DDBJ whole genome shotgun (WGS) entry which is preliminary data.</text>
</comment>
<evidence type="ECO:0000256" key="1">
    <source>
        <dbReference type="ARBA" id="ARBA00005964"/>
    </source>
</evidence>
<dbReference type="EC" id="3.1.1.-" evidence="3"/>
<evidence type="ECO:0000313" key="6">
    <source>
        <dbReference type="Proteomes" id="UP001583177"/>
    </source>
</evidence>
<accession>A0ABR3XH42</accession>
<dbReference type="PANTHER" id="PTHR11559">
    <property type="entry name" value="CARBOXYLESTERASE"/>
    <property type="match status" value="1"/>
</dbReference>
<dbReference type="Gene3D" id="3.40.50.1820">
    <property type="entry name" value="alpha/beta hydrolase"/>
    <property type="match status" value="1"/>
</dbReference>
<feature type="signal peptide" evidence="3">
    <location>
        <begin position="1"/>
        <end position="24"/>
    </location>
</feature>
<feature type="domain" description="Carboxylesterase type B" evidence="4">
    <location>
        <begin position="29"/>
        <end position="99"/>
    </location>
</feature>
<comment type="similarity">
    <text evidence="1 3">Belongs to the type-B carboxylesterase/lipase family.</text>
</comment>
<keyword evidence="6" id="KW-1185">Reference proteome</keyword>
<dbReference type="Pfam" id="PF00135">
    <property type="entry name" value="COesterase"/>
    <property type="match status" value="2"/>
</dbReference>
<dbReference type="InterPro" id="IPR002018">
    <property type="entry name" value="CarbesteraseB"/>
</dbReference>
<keyword evidence="2 3" id="KW-0378">Hydrolase</keyword>
<name>A0ABR3XH42_9PEZI</name>
<evidence type="ECO:0000313" key="5">
    <source>
        <dbReference type="EMBL" id="KAL1875238.1"/>
    </source>
</evidence>
<organism evidence="5 6">
    <name type="scientific">Diaporthe australafricana</name>
    <dbReference type="NCBI Taxonomy" id="127596"/>
    <lineage>
        <taxon>Eukaryota</taxon>
        <taxon>Fungi</taxon>
        <taxon>Dikarya</taxon>
        <taxon>Ascomycota</taxon>
        <taxon>Pezizomycotina</taxon>
        <taxon>Sordariomycetes</taxon>
        <taxon>Sordariomycetidae</taxon>
        <taxon>Diaporthales</taxon>
        <taxon>Diaporthaceae</taxon>
        <taxon>Diaporthe</taxon>
    </lineage>
</organism>
<dbReference type="InterPro" id="IPR019826">
    <property type="entry name" value="Carboxylesterase_B_AS"/>
</dbReference>
<evidence type="ECO:0000256" key="2">
    <source>
        <dbReference type="ARBA" id="ARBA00022801"/>
    </source>
</evidence>
<dbReference type="SUPFAM" id="SSF53474">
    <property type="entry name" value="alpha/beta-Hydrolases"/>
    <property type="match status" value="1"/>
</dbReference>
<sequence length="520" mass="56438">MGVTRTREGVLTSALCLLAPAVQAALYDTVLQTPNGPVQGYQAFNSSPANMNLTHWKDVTVWKGIPFAADTSGENRFRPPQAVTPWNTTFDAKDYGLACDCLNVNVWSAANSTDDKLPVVMWSYPAGGSNADPRFDGGGMADKGVVFVNYNYRTGATGWLVTPELTEENVASIGVNSSGNYGMLDQFAAVQWIRDNIASFGGDPDRITVSGQSAGSAATYHILNSNLTKGKIVGAIIQSGVRDPHDPLATSLAEGYQTYDVSLDYSETFMESVNCSTIACMRALSWDAFDNSAMPGSTGASFKPTLDYYAMPDTYLNTLKLGLANDVPVMTGNTKDESGAEYGLNITLADYIDDVNSTFSGDFIEKFLSAYQANDSATASAAENAQYTDRSKVGTQNWASYWLSNRTSPVWTWLWDHAPPGQDAGAAHMTEIQYTQNNLYNVYYGDWEAEDYQIATKMNSYWVNFIKNGDPNGDGLVQWDSVSANTTVTQELGDGWGPMPLANAQQISLLNSWFASLTSI</sequence>
<keyword evidence="3" id="KW-0732">Signal</keyword>
<dbReference type="Proteomes" id="UP001583177">
    <property type="component" value="Unassembled WGS sequence"/>
</dbReference>
<evidence type="ECO:0000259" key="4">
    <source>
        <dbReference type="Pfam" id="PF00135"/>
    </source>
</evidence>
<feature type="chain" id="PRO_5044972878" description="Carboxylic ester hydrolase" evidence="3">
    <location>
        <begin position="25"/>
        <end position="520"/>
    </location>
</feature>
<protein>
    <recommendedName>
        <fullName evidence="3">Carboxylic ester hydrolase</fullName>
        <ecNumber evidence="3">3.1.1.-</ecNumber>
    </recommendedName>
</protein>